<dbReference type="Proteomes" id="UP000285349">
    <property type="component" value="Unassembled WGS sequence"/>
</dbReference>
<dbReference type="GO" id="GO:0046417">
    <property type="term" value="P:chorismate metabolic process"/>
    <property type="evidence" value="ECO:0007669"/>
    <property type="project" value="InterPro"/>
</dbReference>
<organism evidence="8 9">
    <name type="scientific">Pseudomonas frederiksbergensis</name>
    <dbReference type="NCBI Taxonomy" id="104087"/>
    <lineage>
        <taxon>Bacteria</taxon>
        <taxon>Pseudomonadati</taxon>
        <taxon>Pseudomonadota</taxon>
        <taxon>Gammaproteobacteria</taxon>
        <taxon>Pseudomonadales</taxon>
        <taxon>Pseudomonadaceae</taxon>
        <taxon>Pseudomonas</taxon>
    </lineage>
</organism>
<evidence type="ECO:0000256" key="1">
    <source>
        <dbReference type="ARBA" id="ARBA00004817"/>
    </source>
</evidence>
<evidence type="ECO:0000313" key="9">
    <source>
        <dbReference type="Proteomes" id="UP000285349"/>
    </source>
</evidence>
<evidence type="ECO:0000256" key="4">
    <source>
        <dbReference type="ARBA" id="ARBA00023235"/>
    </source>
</evidence>
<dbReference type="EMBL" id="MOBQ01000003">
    <property type="protein sequence ID" value="RON52487.1"/>
    <property type="molecule type" value="Genomic_DNA"/>
</dbReference>
<dbReference type="InterPro" id="IPR036263">
    <property type="entry name" value="Chorismate_II_sf"/>
</dbReference>
<dbReference type="InterPro" id="IPR051331">
    <property type="entry name" value="Chorismate_mutase-related"/>
</dbReference>
<comment type="catalytic activity">
    <reaction evidence="5">
        <text>chorismate = prephenate</text>
        <dbReference type="Rhea" id="RHEA:13897"/>
        <dbReference type="ChEBI" id="CHEBI:29748"/>
        <dbReference type="ChEBI" id="CHEBI:29934"/>
        <dbReference type="EC" id="5.4.99.5"/>
    </reaction>
</comment>
<proteinExistence type="predicted"/>
<dbReference type="RefSeq" id="WP_123508364.1">
    <property type="nucleotide sequence ID" value="NZ_MOBQ01000003.1"/>
</dbReference>
<accession>A0A423KHB5</accession>
<dbReference type="NCBIfam" id="TIGR01806">
    <property type="entry name" value="CM_mono2"/>
    <property type="match status" value="1"/>
</dbReference>
<feature type="signal peptide" evidence="6">
    <location>
        <begin position="1"/>
        <end position="26"/>
    </location>
</feature>
<feature type="domain" description="Chorismate mutase" evidence="7">
    <location>
        <begin position="15"/>
        <end position="110"/>
    </location>
</feature>
<evidence type="ECO:0000313" key="8">
    <source>
        <dbReference type="EMBL" id="RON52487.1"/>
    </source>
</evidence>
<evidence type="ECO:0000256" key="5">
    <source>
        <dbReference type="PIRNR" id="PIRNR026640"/>
    </source>
</evidence>
<gene>
    <name evidence="8" type="ORF">BK666_03700</name>
</gene>
<dbReference type="GO" id="GO:0009697">
    <property type="term" value="P:salicylic acid biosynthetic process"/>
    <property type="evidence" value="ECO:0007669"/>
    <property type="project" value="TreeGrafter"/>
</dbReference>
<dbReference type="GO" id="GO:0004106">
    <property type="term" value="F:chorismate mutase activity"/>
    <property type="evidence" value="ECO:0007669"/>
    <property type="project" value="UniProtKB-EC"/>
</dbReference>
<comment type="caution">
    <text evidence="8">The sequence shown here is derived from an EMBL/GenBank/DDBJ whole genome shotgun (WGS) entry which is preliminary data.</text>
</comment>
<dbReference type="InterPro" id="IPR036979">
    <property type="entry name" value="CM_dom_sf"/>
</dbReference>
<feature type="chain" id="PRO_5019086632" description="Chorismate mutase" evidence="6">
    <location>
        <begin position="27"/>
        <end position="193"/>
    </location>
</feature>
<evidence type="ECO:0000259" key="7">
    <source>
        <dbReference type="PROSITE" id="PS51168"/>
    </source>
</evidence>
<dbReference type="PROSITE" id="PS51168">
    <property type="entry name" value="CHORISMATE_MUT_2"/>
    <property type="match status" value="1"/>
</dbReference>
<keyword evidence="3 6" id="KW-0732">Signal</keyword>
<keyword evidence="4 5" id="KW-0413">Isomerase</keyword>
<dbReference type="UniPathway" id="UPA00120">
    <property type="reaction ID" value="UER00203"/>
</dbReference>
<dbReference type="SUPFAM" id="SSF48600">
    <property type="entry name" value="Chorismate mutase II"/>
    <property type="match status" value="1"/>
</dbReference>
<dbReference type="SMART" id="SM00830">
    <property type="entry name" value="CM_2"/>
    <property type="match status" value="1"/>
</dbReference>
<dbReference type="NCBIfam" id="NF006741">
    <property type="entry name" value="PRK09269.1"/>
    <property type="match status" value="1"/>
</dbReference>
<protein>
    <recommendedName>
        <fullName evidence="2 5">Chorismate mutase</fullName>
        <ecNumber evidence="2 5">5.4.99.5</ecNumber>
    </recommendedName>
</protein>
<dbReference type="PANTHER" id="PTHR38041">
    <property type="entry name" value="CHORISMATE MUTASE"/>
    <property type="match status" value="1"/>
</dbReference>
<comment type="function">
    <text evidence="5">Catalyzes the Claisen rearrangement of chorismate to prephenate.</text>
</comment>
<evidence type="ECO:0000256" key="6">
    <source>
        <dbReference type="SAM" id="SignalP"/>
    </source>
</evidence>
<dbReference type="OrthoDB" id="1262744at2"/>
<dbReference type="AlphaFoldDB" id="A0A423KHB5"/>
<sequence>MSIEPKLPLQILCFAALGLAVFSAEASVPSSPPKALQPLLVTLNERLNIGDLVALTKWDSGKPIQDSPREAQVIANAKQLATDRKMDPEDVGQLLAAQMEANKLVQYGLLAKWQAAGKAPDTPRPDLAKQIRPRLDELQNRLLQQYADFAPFRNDPSCANWIAKARASLATDPLHELALIRATGELCTAGLPR</sequence>
<comment type="pathway">
    <text evidence="1 5">Metabolic intermediate biosynthesis; prephenate biosynthesis; prephenate from chorismate: step 1/1.</text>
</comment>
<dbReference type="PANTHER" id="PTHR38041:SF2">
    <property type="entry name" value="SECRETED CHORISMATE MUTASE"/>
    <property type="match status" value="1"/>
</dbReference>
<dbReference type="PIRSF" id="PIRSF026640">
    <property type="entry name" value="Peripl_chor_mut"/>
    <property type="match status" value="1"/>
</dbReference>
<dbReference type="Pfam" id="PF01817">
    <property type="entry name" value="CM_2"/>
    <property type="match status" value="1"/>
</dbReference>
<dbReference type="Gene3D" id="1.20.59.10">
    <property type="entry name" value="Chorismate mutase"/>
    <property type="match status" value="1"/>
</dbReference>
<dbReference type="InterPro" id="IPR002701">
    <property type="entry name" value="CM_II_prokaryot"/>
</dbReference>
<reference evidence="8 9" key="1">
    <citation type="submission" date="2016-10" db="EMBL/GenBank/DDBJ databases">
        <title>Comparative genome analysis of multiple Pseudomonas spp. focuses on biocontrol and plant growth promoting traits.</title>
        <authorList>
            <person name="Tao X.-Y."/>
            <person name="Taylor C.G."/>
        </authorList>
    </citation>
    <scope>NUCLEOTIDE SEQUENCE [LARGE SCALE GENOMIC DNA]</scope>
    <source>
        <strain evidence="8 9">37A10</strain>
    </source>
</reference>
<dbReference type="InterPro" id="IPR008240">
    <property type="entry name" value="Chorismate_mutase_periplasmic"/>
</dbReference>
<dbReference type="EC" id="5.4.99.5" evidence="2 5"/>
<name>A0A423KHB5_9PSED</name>
<evidence type="ECO:0000256" key="3">
    <source>
        <dbReference type="ARBA" id="ARBA00022729"/>
    </source>
</evidence>
<evidence type="ECO:0000256" key="2">
    <source>
        <dbReference type="ARBA" id="ARBA00012404"/>
    </source>
</evidence>